<accession>A0A7V8JSX6</accession>
<gene>
    <name evidence="1" type="ORF">GAK35_03404</name>
</gene>
<dbReference type="EMBL" id="WNDX01000128">
    <property type="protein sequence ID" value="KAF1041314.1"/>
    <property type="molecule type" value="Genomic_DNA"/>
</dbReference>
<protein>
    <submittedName>
        <fullName evidence="1">Uncharacterized protein</fullName>
    </submittedName>
</protein>
<name>A0A7V8JSX6_9BURK</name>
<evidence type="ECO:0000313" key="2">
    <source>
        <dbReference type="Proteomes" id="UP000462435"/>
    </source>
</evidence>
<dbReference type="AlphaFoldDB" id="A0A7V8JSX6"/>
<evidence type="ECO:0000313" key="1">
    <source>
        <dbReference type="EMBL" id="KAF1041314.1"/>
    </source>
</evidence>
<dbReference type="Proteomes" id="UP000462435">
    <property type="component" value="Unassembled WGS sequence"/>
</dbReference>
<proteinExistence type="predicted"/>
<sequence>MGYKYKATNAGQLSIHAVSINGIIETDSTAKVLSNVTAAAAQYDDLTVSDWGDIQQNDIIQVNGAGNAGANKAFIVGGLGKRSNAAATRTLIWLRQQRPILTAVSAVPVSPYFMVRTRFRPDKVVLTNLNTGDRHEWLREMDENTARKIAANGVVTMLADSGIFPLANGFAFHPSLLDVSQKMAYEVAFANP</sequence>
<reference evidence="2" key="1">
    <citation type="journal article" date="2020" name="MBio">
        <title>Horizontal gene transfer to a defensive symbiont with a reduced genome amongst a multipartite beetle microbiome.</title>
        <authorList>
            <person name="Waterworth S.C."/>
            <person name="Florez L.V."/>
            <person name="Rees E.R."/>
            <person name="Hertweck C."/>
            <person name="Kaltenpoth M."/>
            <person name="Kwan J.C."/>
        </authorList>
    </citation>
    <scope>NUCLEOTIDE SEQUENCE [LARGE SCALE GENOMIC DNA]</scope>
</reference>
<organism evidence="1 2">
    <name type="scientific">Herbaspirillum frisingense</name>
    <dbReference type="NCBI Taxonomy" id="92645"/>
    <lineage>
        <taxon>Bacteria</taxon>
        <taxon>Pseudomonadati</taxon>
        <taxon>Pseudomonadota</taxon>
        <taxon>Betaproteobacteria</taxon>
        <taxon>Burkholderiales</taxon>
        <taxon>Oxalobacteraceae</taxon>
        <taxon>Herbaspirillum</taxon>
    </lineage>
</organism>
<comment type="caution">
    <text evidence="1">The sequence shown here is derived from an EMBL/GenBank/DDBJ whole genome shotgun (WGS) entry which is preliminary data.</text>
</comment>